<evidence type="ECO:0000313" key="2">
    <source>
        <dbReference type="Proteomes" id="UP001160130"/>
    </source>
</evidence>
<gene>
    <name evidence="1" type="ORF">M2272_000724</name>
</gene>
<comment type="caution">
    <text evidence="1">The sequence shown here is derived from an EMBL/GenBank/DDBJ whole genome shotgun (WGS) entry which is preliminary data.</text>
</comment>
<proteinExistence type="predicted"/>
<evidence type="ECO:0000313" key="1">
    <source>
        <dbReference type="EMBL" id="MDH6194103.1"/>
    </source>
</evidence>
<protein>
    <submittedName>
        <fullName evidence="1">Uncharacterized protein</fullName>
    </submittedName>
</protein>
<accession>A0ABT6KU39</accession>
<sequence length="130" mass="15038">MNDHATLPQNDLAMKPKTMWQAAGVNYDDEIWSPIISHDWLPFPFRDWRALANRETTWTEVIDAQTGERDGNMCVFGHHDIHEAELEFGDRNDLDFDVSWHGLCDIFWDDDFGQRVPFAATAKARFGDVP</sequence>
<name>A0ABT6KU39_9MYCO</name>
<reference evidence="1 2" key="1">
    <citation type="submission" date="2023-04" db="EMBL/GenBank/DDBJ databases">
        <title>Forest soil microbial communities from Buena Vista Peninsula, Colon Province, Panama.</title>
        <authorList>
            <person name="Bouskill N."/>
        </authorList>
    </citation>
    <scope>NUCLEOTIDE SEQUENCE [LARGE SCALE GENOMIC DNA]</scope>
    <source>
        <strain evidence="1 2">AC80</strain>
    </source>
</reference>
<dbReference type="RefSeq" id="WP_280830747.1">
    <property type="nucleotide sequence ID" value="NZ_JARXVE010000001.1"/>
</dbReference>
<dbReference type="EMBL" id="JARXVE010000001">
    <property type="protein sequence ID" value="MDH6194103.1"/>
    <property type="molecule type" value="Genomic_DNA"/>
</dbReference>
<dbReference type="Proteomes" id="UP001160130">
    <property type="component" value="Unassembled WGS sequence"/>
</dbReference>
<keyword evidence="2" id="KW-1185">Reference proteome</keyword>
<organism evidence="1 2">
    <name type="scientific">Mycolicibacterium frederiksbergense</name>
    <dbReference type="NCBI Taxonomy" id="117567"/>
    <lineage>
        <taxon>Bacteria</taxon>
        <taxon>Bacillati</taxon>
        <taxon>Actinomycetota</taxon>
        <taxon>Actinomycetes</taxon>
        <taxon>Mycobacteriales</taxon>
        <taxon>Mycobacteriaceae</taxon>
        <taxon>Mycolicibacterium</taxon>
    </lineage>
</organism>